<proteinExistence type="predicted"/>
<dbReference type="Proteomes" id="UP000239434">
    <property type="component" value="Unassembled WGS sequence"/>
</dbReference>
<dbReference type="InterPro" id="IPR027417">
    <property type="entry name" value="P-loop_NTPase"/>
</dbReference>
<dbReference type="AlphaFoldDB" id="A0A2S9IX09"/>
<reference evidence="1 2" key="1">
    <citation type="submission" date="2018-02" db="EMBL/GenBank/DDBJ databases">
        <title>The draft genome of Phyllobacterium sp. 1N-3.</title>
        <authorList>
            <person name="Liu L."/>
            <person name="Li L."/>
            <person name="Zhang X."/>
            <person name="Wang T."/>
            <person name="Liang L."/>
        </authorList>
    </citation>
    <scope>NUCLEOTIDE SEQUENCE [LARGE SCALE GENOMIC DNA]</scope>
    <source>
        <strain evidence="1 2">1N-3</strain>
    </source>
</reference>
<name>A0A2S9IX09_9HYPH</name>
<evidence type="ECO:0008006" key="3">
    <source>
        <dbReference type="Google" id="ProtNLM"/>
    </source>
</evidence>
<keyword evidence="2" id="KW-1185">Reference proteome</keyword>
<accession>A0A2S9IX09</accession>
<evidence type="ECO:0000313" key="2">
    <source>
        <dbReference type="Proteomes" id="UP000239434"/>
    </source>
</evidence>
<comment type="caution">
    <text evidence="1">The sequence shown here is derived from an EMBL/GenBank/DDBJ whole genome shotgun (WGS) entry which is preliminary data.</text>
</comment>
<organism evidence="1 2">
    <name type="scientific">Phyllobacterium phragmitis</name>
    <dbReference type="NCBI Taxonomy" id="2670329"/>
    <lineage>
        <taxon>Bacteria</taxon>
        <taxon>Pseudomonadati</taxon>
        <taxon>Pseudomonadota</taxon>
        <taxon>Alphaproteobacteria</taxon>
        <taxon>Hyphomicrobiales</taxon>
        <taxon>Phyllobacteriaceae</taxon>
        <taxon>Phyllobacterium</taxon>
    </lineage>
</organism>
<gene>
    <name evidence="1" type="ORF">C5748_02205</name>
</gene>
<protein>
    <recommendedName>
        <fullName evidence="3">ATP-binding protein</fullName>
    </recommendedName>
</protein>
<dbReference type="EMBL" id="PVBR01000002">
    <property type="protein sequence ID" value="PRD45063.1"/>
    <property type="molecule type" value="Genomic_DNA"/>
</dbReference>
<sequence>MQKLYGDDPPEQEFSEYAKRVSSVMEELWHRCLCVGADVILDFGFWSRGERDRIRTTIIEIGADFKLYRLTCSDNVAWERIQARNAALDSSLYIAENTFSVLKARFQPLDDDEARIEVPQNFQLNGISAQNSVA</sequence>
<dbReference type="SUPFAM" id="SSF52540">
    <property type="entry name" value="P-loop containing nucleoside triphosphate hydrolases"/>
    <property type="match status" value="1"/>
</dbReference>
<evidence type="ECO:0000313" key="1">
    <source>
        <dbReference type="EMBL" id="PRD45063.1"/>
    </source>
</evidence>
<dbReference type="Gene3D" id="3.40.50.300">
    <property type="entry name" value="P-loop containing nucleotide triphosphate hydrolases"/>
    <property type="match status" value="1"/>
</dbReference>
<dbReference type="Pfam" id="PF13671">
    <property type="entry name" value="AAA_33"/>
    <property type="match status" value="1"/>
</dbReference>